<dbReference type="PANTHER" id="PTHR46579">
    <property type="entry name" value="F5/8 TYPE C DOMAIN-CONTAINING PROTEIN-RELATED"/>
    <property type="match status" value="1"/>
</dbReference>
<name>F8PEZ4_SERL3</name>
<dbReference type="PANTHER" id="PTHR46579:SF1">
    <property type="entry name" value="F5_8 TYPE C DOMAIN-CONTAINING PROTEIN"/>
    <property type="match status" value="1"/>
</dbReference>
<dbReference type="STRING" id="936435.F8PEZ4"/>
<evidence type="ECO:0000313" key="3">
    <source>
        <dbReference type="Proteomes" id="UP000008063"/>
    </source>
</evidence>
<protein>
    <submittedName>
        <fullName evidence="2">Uncharacterized protein</fullName>
    </submittedName>
</protein>
<organism evidence="3">
    <name type="scientific">Serpula lacrymans var. lacrymans (strain S7.3)</name>
    <name type="common">Dry rot fungus</name>
    <dbReference type="NCBI Taxonomy" id="936435"/>
    <lineage>
        <taxon>Eukaryota</taxon>
        <taxon>Fungi</taxon>
        <taxon>Dikarya</taxon>
        <taxon>Basidiomycota</taxon>
        <taxon>Agaricomycotina</taxon>
        <taxon>Agaricomycetes</taxon>
        <taxon>Agaricomycetidae</taxon>
        <taxon>Boletales</taxon>
        <taxon>Coniophorineae</taxon>
        <taxon>Serpulaceae</taxon>
        <taxon>Serpula</taxon>
    </lineage>
</organism>
<feature type="compositionally biased region" description="Polar residues" evidence="1">
    <location>
        <begin position="24"/>
        <end position="33"/>
    </location>
</feature>
<dbReference type="InParanoid" id="F8PEZ4"/>
<dbReference type="EMBL" id="GL945474">
    <property type="protein sequence ID" value="EGO04667.1"/>
    <property type="molecule type" value="Genomic_DNA"/>
</dbReference>
<evidence type="ECO:0000256" key="1">
    <source>
        <dbReference type="SAM" id="MobiDB-lite"/>
    </source>
</evidence>
<feature type="region of interest" description="Disordered" evidence="1">
    <location>
        <begin position="145"/>
        <end position="184"/>
    </location>
</feature>
<dbReference type="OMA" id="WHTICTI"/>
<dbReference type="OrthoDB" id="3247418at2759"/>
<feature type="region of interest" description="Disordered" evidence="1">
    <location>
        <begin position="24"/>
        <end position="43"/>
    </location>
</feature>
<accession>F8PEZ4</accession>
<dbReference type="HOGENOM" id="CLU_456465_0_0_1"/>
<proteinExistence type="predicted"/>
<dbReference type="Proteomes" id="UP000008063">
    <property type="component" value="Unassembled WGS sequence"/>
</dbReference>
<sequence>MHALDLGLLQHHCRTLFQIDTTSNGGDGSTQNYHPAKEKRVTTDREKPLDDLMSMTRRVLYSICVDLTILGPGHKLIVGTKWILVQNICLWRHPPNFTDARRKALQEAVKIYNVSYRGSQADKEESDSVVEDDLSDTGISKDFVDESDDAGSIDMENIGHEDVKEDVWPPPKENRPKQSKHSLPTYQVSSIGSLVNESDDHKNTLCSYVHVSSPRHALGKDVMAAVWEDMESTILPSWISCAPPDWGTTTRGKLKANNWHTICTIHLPITLIRLWCNNIGRRRDMLQNFMDLVSAVRIANVQVTSRSQIQAYNKHIFCYVDGIKRLYPDQRLRPNHHAALHMGDMMDLFGPVYSHKAPFYERYIHVLQRLNTNKKFGEIEQTFMETMSRSSIIRATLADNPESTGITDSYTTRQVVSLDQLSIRGVRYGTEKSRAWHDSHVIFLAQRIEEVQWAGTIQTIFRLDVPLLQPEQSEHNKFYATVLEYGLVEPSYICDARPIRQHVIKLPQIICHFAKMPMEVGGQDFIHVLPLDRHWYTVQGKYNYRGNNGSHEIWEDGWMVTVITQLGEEWMNLPLQSKCAGTSFVALDDREPIRYHTK</sequence>
<reference evidence="3" key="1">
    <citation type="journal article" date="2011" name="Science">
        <title>The plant cell wall-decomposing machinery underlies the functional diversity of forest fungi.</title>
        <authorList>
            <person name="Eastwood D.C."/>
            <person name="Floudas D."/>
            <person name="Binder M."/>
            <person name="Majcherczyk A."/>
            <person name="Schneider P."/>
            <person name="Aerts A."/>
            <person name="Asiegbu F.O."/>
            <person name="Baker S.E."/>
            <person name="Barry K."/>
            <person name="Bendiksby M."/>
            <person name="Blumentritt M."/>
            <person name="Coutinho P.M."/>
            <person name="Cullen D."/>
            <person name="de Vries R.P."/>
            <person name="Gathman A."/>
            <person name="Goodell B."/>
            <person name="Henrissat B."/>
            <person name="Ihrmark K."/>
            <person name="Kauserud H."/>
            <person name="Kohler A."/>
            <person name="LaButti K."/>
            <person name="Lapidus A."/>
            <person name="Lavin J.L."/>
            <person name="Lee Y.-H."/>
            <person name="Lindquist E."/>
            <person name="Lilly W."/>
            <person name="Lucas S."/>
            <person name="Morin E."/>
            <person name="Murat C."/>
            <person name="Oguiza J.A."/>
            <person name="Park J."/>
            <person name="Pisabarro A.G."/>
            <person name="Riley R."/>
            <person name="Rosling A."/>
            <person name="Salamov A."/>
            <person name="Schmidt O."/>
            <person name="Schmutz J."/>
            <person name="Skrede I."/>
            <person name="Stenlid J."/>
            <person name="Wiebenga A."/>
            <person name="Xie X."/>
            <person name="Kuees U."/>
            <person name="Hibbett D.S."/>
            <person name="Hoffmeister D."/>
            <person name="Hoegberg N."/>
            <person name="Martin F."/>
            <person name="Grigoriev I.V."/>
            <person name="Watkinson S.C."/>
        </authorList>
    </citation>
    <scope>NUCLEOTIDE SEQUENCE [LARGE SCALE GENOMIC DNA]</scope>
    <source>
        <strain evidence="3">strain S7.3</strain>
    </source>
</reference>
<evidence type="ECO:0000313" key="2">
    <source>
        <dbReference type="EMBL" id="EGO04667.1"/>
    </source>
</evidence>
<keyword evidence="3" id="KW-1185">Reference proteome</keyword>
<gene>
    <name evidence="2" type="ORF">SERLA73DRAFT_149084</name>
</gene>
<feature type="compositionally biased region" description="Basic and acidic residues" evidence="1">
    <location>
        <begin position="157"/>
        <end position="176"/>
    </location>
</feature>
<dbReference type="AlphaFoldDB" id="F8PEZ4"/>